<dbReference type="FunFam" id="3.30.40.10:FF:000133">
    <property type="entry name" value="E3 ubiquitin-protein ligase RNF123"/>
    <property type="match status" value="1"/>
</dbReference>
<accession>A0A8T2R3L3</accession>
<dbReference type="GO" id="GO:0061630">
    <property type="term" value="F:ubiquitin protein ligase activity"/>
    <property type="evidence" value="ECO:0007669"/>
    <property type="project" value="UniProtKB-EC"/>
</dbReference>
<dbReference type="InterPro" id="IPR001841">
    <property type="entry name" value="Znf_RING"/>
</dbReference>
<dbReference type="EMBL" id="CM035435">
    <property type="protein sequence ID" value="KAH7290123.1"/>
    <property type="molecule type" value="Genomic_DNA"/>
</dbReference>
<dbReference type="Gene3D" id="2.60.120.920">
    <property type="match status" value="1"/>
</dbReference>
<dbReference type="FunFam" id="2.60.120.920:FF:000053">
    <property type="entry name" value="E3 ubiquitin-protein ligase RKP"/>
    <property type="match status" value="1"/>
</dbReference>
<evidence type="ECO:0000313" key="11">
    <source>
        <dbReference type="EMBL" id="KAH7290123.1"/>
    </source>
</evidence>
<keyword evidence="12" id="KW-1185">Reference proteome</keyword>
<keyword evidence="4" id="KW-0479">Metal-binding</keyword>
<dbReference type="GO" id="GO:0016567">
    <property type="term" value="P:protein ubiquitination"/>
    <property type="evidence" value="ECO:0007669"/>
    <property type="project" value="UniProtKB-ARBA"/>
</dbReference>
<dbReference type="GO" id="GO:0008270">
    <property type="term" value="F:zinc ion binding"/>
    <property type="evidence" value="ECO:0007669"/>
    <property type="project" value="UniProtKB-KW"/>
</dbReference>
<dbReference type="InterPro" id="IPR045737">
    <property type="entry name" value="RKP_N"/>
</dbReference>
<dbReference type="Pfam" id="PF19322">
    <property type="entry name" value="RKP_N"/>
    <property type="match status" value="1"/>
</dbReference>
<dbReference type="GO" id="GO:0005737">
    <property type="term" value="C:cytoplasm"/>
    <property type="evidence" value="ECO:0007669"/>
    <property type="project" value="TreeGrafter"/>
</dbReference>
<evidence type="ECO:0000259" key="9">
    <source>
        <dbReference type="PROSITE" id="PS50089"/>
    </source>
</evidence>
<dbReference type="OMA" id="LCCFHRL"/>
<name>A0A8T2R3L3_CERRI</name>
<evidence type="ECO:0000256" key="8">
    <source>
        <dbReference type="PROSITE-ProRule" id="PRU00175"/>
    </source>
</evidence>
<protein>
    <recommendedName>
        <fullName evidence="2">RING-type E3 ubiquitin transferase</fullName>
        <ecNumber evidence="2">2.3.2.27</ecNumber>
    </recommendedName>
</protein>
<evidence type="ECO:0000256" key="5">
    <source>
        <dbReference type="ARBA" id="ARBA00022771"/>
    </source>
</evidence>
<evidence type="ECO:0000256" key="7">
    <source>
        <dbReference type="ARBA" id="ARBA00022833"/>
    </source>
</evidence>
<dbReference type="PROSITE" id="PS50188">
    <property type="entry name" value="B302_SPRY"/>
    <property type="match status" value="1"/>
</dbReference>
<feature type="domain" description="RING-type" evidence="9">
    <location>
        <begin position="1254"/>
        <end position="1292"/>
    </location>
</feature>
<dbReference type="OrthoDB" id="258495at2759"/>
<dbReference type="SMART" id="SM00449">
    <property type="entry name" value="SPRY"/>
    <property type="match status" value="1"/>
</dbReference>
<keyword evidence="5 8" id="KW-0863">Zinc-finger</keyword>
<dbReference type="Pfam" id="PF13920">
    <property type="entry name" value="zf-C3HC4_3"/>
    <property type="match status" value="1"/>
</dbReference>
<organism evidence="11 12">
    <name type="scientific">Ceratopteris richardii</name>
    <name type="common">Triangle waterfern</name>
    <dbReference type="NCBI Taxonomy" id="49495"/>
    <lineage>
        <taxon>Eukaryota</taxon>
        <taxon>Viridiplantae</taxon>
        <taxon>Streptophyta</taxon>
        <taxon>Embryophyta</taxon>
        <taxon>Tracheophyta</taxon>
        <taxon>Polypodiopsida</taxon>
        <taxon>Polypodiidae</taxon>
        <taxon>Polypodiales</taxon>
        <taxon>Pteridineae</taxon>
        <taxon>Pteridaceae</taxon>
        <taxon>Parkerioideae</taxon>
        <taxon>Ceratopteris</taxon>
    </lineage>
</organism>
<sequence length="1334" mass="149247">MRDTCDREVPSSGSLVGLSVLLDEHGAHNANAAVLGCVRDKCKSDSIDTTLNYIFDVNPGHQASFSAGEEASSHKIESALEILLQELPAYNGSGRDGITITDGRAIVDIDRDSASEDLKYTQGGLVLESQAAFSSVRSNTCVSTGKWMYEVTLETAGIQQLGWATCSCNFTREEGVGDSTDSYAYDGKRVRKWSVSWHPYGQPWVPGDVIGCCIDLDKGEILFLRNGFSLGIAFTEVGRSNPKFPYYPAISLSQGERCDLNFGARPFRFPVDSFQPLQAPPLKKDSRIPILTQAQYVLGCLQRLLQLESKEVAASRAPLDFLRRLKSLGKHSNHVGKEICKHFVALLLEESDGARSLKYVTWGAVVPFLLELHRFQPPHDVTSVDIALKWILSLLDTKNAYDCIQVIMEALAYGCRTASLVLAESPFTSSYPYLALAIHLIQNQDILMQWYRSETFEVCLEGLLSKKGPNKYDLKKLMPTVWWPGSREDSCTETNMRQTSQALAKAISKIEELQWELSYCLLEAVPASGTDALPSERSKAMHPSGSIFMSFLKYLISKNKGAARNMPPPGLSDNSVLVTAYTVLLRFLSEGLPSRCLKSSFKDHESHVGFLHRGGSRCFDVQLFLDADSYATDFARVGGTFSHLLKEHILAPDDYKSVVWEESCMEEVERRVSHWGKQKPCCCPGASGSPVSGNKGSGRVLNRNFSFHVNSVSENIVTVRPDSVRRSCTGFQYEKPCSSDKSELICESTFHHYSENGSCRVYASDIQEEELLDVMVLLYHLGVAPNFKQASYYLQHQVQYVNQLDDTDRQIRTEKASGDALKRLKEARAGFREELIECVRQSTWCKVSLFSKWKQRGMFGTCMWIVQLLLMLSDRDALFSFVPEYYVESLLDCFHALRRSDPLFVSPTALLQQGLSPLITFLVTHFNDARIANSDIRDALLQSISVLVQYKEHVVAFESNSAAIEVMPGALLSAFDNRFWIPVTNILLRLCKGTGFGASKSLTHGESCSPTFQGLLRVRCMEDEKLFSSFLNRLFNTLNWTVTEFSVSMKELQEQSEQRQIGELQQRKCSIMFELSCNLERILEFFTRELPQAFLCGPEMNLIRLCELLMFVLNHTTVTADALFFESTQRHHGQYLEKINKAMILAPLVGIILNLLAAKKAIQHVQHDMAHALLNVDVSSVATQNFEYLVNFSWGTAFKGDPSLARLPSLTEFLEQLRVEASVIKQRELEDDSTTAMLDYDNGNSGRDDKEDICSICYACEINTVFYPCNHKSCSRCISRHLLNNQRCFFCNATVHELRSMSVIPTSAHGQFGESEGTDGAVGDSGLLVKIDAA</sequence>
<proteinExistence type="predicted"/>
<dbReference type="PANTHER" id="PTHR13363:SF5">
    <property type="entry name" value="E3 UBIQUITIN-PROTEIN LIGASE RNF123"/>
    <property type="match status" value="1"/>
</dbReference>
<keyword evidence="3" id="KW-0808">Transferase</keyword>
<dbReference type="Pfam" id="PF00622">
    <property type="entry name" value="SPRY"/>
    <property type="match status" value="1"/>
</dbReference>
<dbReference type="EC" id="2.3.2.27" evidence="2"/>
<evidence type="ECO:0000256" key="2">
    <source>
        <dbReference type="ARBA" id="ARBA00012483"/>
    </source>
</evidence>
<evidence type="ECO:0000313" key="12">
    <source>
        <dbReference type="Proteomes" id="UP000825935"/>
    </source>
</evidence>
<evidence type="ECO:0000256" key="6">
    <source>
        <dbReference type="ARBA" id="ARBA00022786"/>
    </source>
</evidence>
<keyword evidence="6" id="KW-0833">Ubl conjugation pathway</keyword>
<dbReference type="CDD" id="cd16541">
    <property type="entry name" value="RING-HC_RNF123"/>
    <property type="match status" value="1"/>
</dbReference>
<evidence type="ECO:0000259" key="10">
    <source>
        <dbReference type="PROSITE" id="PS50188"/>
    </source>
</evidence>
<dbReference type="GO" id="GO:0051603">
    <property type="term" value="P:proteolysis involved in protein catabolic process"/>
    <property type="evidence" value="ECO:0007669"/>
    <property type="project" value="TreeGrafter"/>
</dbReference>
<reference evidence="11" key="1">
    <citation type="submission" date="2021-08" db="EMBL/GenBank/DDBJ databases">
        <title>WGS assembly of Ceratopteris richardii.</title>
        <authorList>
            <person name="Marchant D.B."/>
            <person name="Chen G."/>
            <person name="Jenkins J."/>
            <person name="Shu S."/>
            <person name="Leebens-Mack J."/>
            <person name="Grimwood J."/>
            <person name="Schmutz J."/>
            <person name="Soltis P."/>
            <person name="Soltis D."/>
            <person name="Chen Z.-H."/>
        </authorList>
    </citation>
    <scope>NUCLEOTIDE SEQUENCE</scope>
    <source>
        <strain evidence="11">Whitten #5841</strain>
        <tissue evidence="11">Leaf</tissue>
    </source>
</reference>
<dbReference type="InterPro" id="IPR013083">
    <property type="entry name" value="Znf_RING/FYVE/PHD"/>
</dbReference>
<dbReference type="SUPFAM" id="SSF49899">
    <property type="entry name" value="Concanavalin A-like lectins/glucanases"/>
    <property type="match status" value="1"/>
</dbReference>
<dbReference type="InterPro" id="IPR045129">
    <property type="entry name" value="RNF123/RKP/RSPRY1"/>
</dbReference>
<dbReference type="InterPro" id="IPR003877">
    <property type="entry name" value="SPRY_dom"/>
</dbReference>
<dbReference type="PROSITE" id="PS50089">
    <property type="entry name" value="ZF_RING_2"/>
    <property type="match status" value="1"/>
</dbReference>
<dbReference type="Pfam" id="PF25576">
    <property type="entry name" value="TPR_RNF123"/>
    <property type="match status" value="1"/>
</dbReference>
<dbReference type="Proteomes" id="UP000825935">
    <property type="component" value="Chromosome 30"/>
</dbReference>
<dbReference type="SUPFAM" id="SSF57850">
    <property type="entry name" value="RING/U-box"/>
    <property type="match status" value="1"/>
</dbReference>
<comment type="catalytic activity">
    <reaction evidence="1">
        <text>S-ubiquitinyl-[E2 ubiquitin-conjugating enzyme]-L-cysteine + [acceptor protein]-L-lysine = [E2 ubiquitin-conjugating enzyme]-L-cysteine + N(6)-ubiquitinyl-[acceptor protein]-L-lysine.</text>
        <dbReference type="EC" id="2.3.2.27"/>
    </reaction>
</comment>
<dbReference type="PANTHER" id="PTHR13363">
    <property type="entry name" value="RING FINGER AND SRY DOMAIN-CONTAINING"/>
    <property type="match status" value="1"/>
</dbReference>
<dbReference type="InterPro" id="IPR013320">
    <property type="entry name" value="ConA-like_dom_sf"/>
</dbReference>
<evidence type="ECO:0000256" key="3">
    <source>
        <dbReference type="ARBA" id="ARBA00022679"/>
    </source>
</evidence>
<gene>
    <name evidence="11" type="ORF">KP509_30G032900</name>
</gene>
<feature type="domain" description="B30.2/SPRY" evidence="10">
    <location>
        <begin position="87"/>
        <end position="267"/>
    </location>
</feature>
<dbReference type="Gene3D" id="3.30.40.10">
    <property type="entry name" value="Zinc/RING finger domain, C3HC4 (zinc finger)"/>
    <property type="match status" value="1"/>
</dbReference>
<evidence type="ECO:0000256" key="4">
    <source>
        <dbReference type="ARBA" id="ARBA00022723"/>
    </source>
</evidence>
<comment type="caution">
    <text evidence="11">The sequence shown here is derived from an EMBL/GenBank/DDBJ whole genome shotgun (WGS) entry which is preliminary data.</text>
</comment>
<evidence type="ECO:0000256" key="1">
    <source>
        <dbReference type="ARBA" id="ARBA00000900"/>
    </source>
</evidence>
<dbReference type="InterPro" id="IPR057987">
    <property type="entry name" value="TPR_RNF123/RKP"/>
</dbReference>
<keyword evidence="7" id="KW-0862">Zinc</keyword>
<dbReference type="InterPro" id="IPR043136">
    <property type="entry name" value="B30.2/SPRY_sf"/>
</dbReference>
<dbReference type="InterPro" id="IPR001870">
    <property type="entry name" value="B30.2/SPRY"/>
</dbReference>